<name>A0A5J6J9U9_STRVI</name>
<accession>A0A5J6J9U9</accession>
<keyword evidence="3" id="KW-1185">Reference proteome</keyword>
<dbReference type="AlphaFoldDB" id="A0A5J6J9U9"/>
<sequence>MTTNENILPNDGDIKPMDNHASGIEIKPLDDSLTPGVDITPMDNHASGIEIKPLEKNPASAEDIVAMDNHASGPRP</sequence>
<feature type="region of interest" description="Disordered" evidence="1">
    <location>
        <begin position="1"/>
        <end position="61"/>
    </location>
</feature>
<dbReference type="EMBL" id="CP023692">
    <property type="protein sequence ID" value="QEV46963.1"/>
    <property type="molecule type" value="Genomic_DNA"/>
</dbReference>
<proteinExistence type="predicted"/>
<evidence type="ECO:0008006" key="4">
    <source>
        <dbReference type="Google" id="ProtNLM"/>
    </source>
</evidence>
<dbReference type="RefSeq" id="WP_132757598.1">
    <property type="nucleotide sequence ID" value="NZ_BNBW01000013.1"/>
</dbReference>
<dbReference type="GeneID" id="95612696"/>
<dbReference type="KEGG" id="svn:CP980_19330"/>
<reference evidence="2 3" key="1">
    <citation type="submission" date="2017-09" db="EMBL/GenBank/DDBJ databases">
        <authorList>
            <person name="Lee N."/>
            <person name="Cho B.-K."/>
        </authorList>
    </citation>
    <scope>NUCLEOTIDE SEQUENCE [LARGE SCALE GENOMIC DNA]</scope>
    <source>
        <strain evidence="2 3">ATCC 27476</strain>
    </source>
</reference>
<evidence type="ECO:0000313" key="2">
    <source>
        <dbReference type="EMBL" id="QEV46963.1"/>
    </source>
</evidence>
<protein>
    <recommendedName>
        <fullName evidence="4">Sigma-like protein</fullName>
    </recommendedName>
</protein>
<gene>
    <name evidence="2" type="ORF">CP980_19330</name>
</gene>
<dbReference type="Proteomes" id="UP000325563">
    <property type="component" value="Chromosome"/>
</dbReference>
<evidence type="ECO:0000256" key="1">
    <source>
        <dbReference type="SAM" id="MobiDB-lite"/>
    </source>
</evidence>
<organism evidence="2 3">
    <name type="scientific">Streptomyces vinaceus</name>
    <dbReference type="NCBI Taxonomy" id="1960"/>
    <lineage>
        <taxon>Bacteria</taxon>
        <taxon>Bacillati</taxon>
        <taxon>Actinomycetota</taxon>
        <taxon>Actinomycetes</taxon>
        <taxon>Kitasatosporales</taxon>
        <taxon>Streptomycetaceae</taxon>
        <taxon>Streptomyces</taxon>
    </lineage>
</organism>
<evidence type="ECO:0000313" key="3">
    <source>
        <dbReference type="Proteomes" id="UP000325563"/>
    </source>
</evidence>